<dbReference type="Gene3D" id="1.10.8.10">
    <property type="entry name" value="DNA helicase RuvA subunit, C-terminal domain"/>
    <property type="match status" value="1"/>
</dbReference>
<evidence type="ECO:0000256" key="4">
    <source>
        <dbReference type="ARBA" id="ARBA00022801"/>
    </source>
</evidence>
<comment type="caution">
    <text evidence="9">The sequence shown here is derived from an EMBL/GenBank/DDBJ whole genome shotgun (WGS) entry which is preliminary data.</text>
</comment>
<keyword evidence="4" id="KW-0378">Hydrolase</keyword>
<feature type="domain" description="UBA" evidence="6">
    <location>
        <begin position="881"/>
        <end position="919"/>
    </location>
</feature>
<dbReference type="PROSITE" id="PS50030">
    <property type="entry name" value="UBA"/>
    <property type="match status" value="1"/>
</dbReference>
<evidence type="ECO:0000259" key="8">
    <source>
        <dbReference type="PROSITE" id="PS51294"/>
    </source>
</evidence>
<evidence type="ECO:0000256" key="3">
    <source>
        <dbReference type="ARBA" id="ARBA00022750"/>
    </source>
</evidence>
<reference evidence="9 10" key="1">
    <citation type="submission" date="2019-03" db="EMBL/GenBank/DDBJ databases">
        <title>Sequencing 23 genomes of Wallemia ichthyophaga.</title>
        <authorList>
            <person name="Gostincar C."/>
        </authorList>
    </citation>
    <scope>NUCLEOTIDE SEQUENCE [LARGE SCALE GENOMIC DNA]</scope>
    <source>
        <strain evidence="9 10">EXF-5753</strain>
    </source>
</reference>
<dbReference type="SUPFAM" id="SSF50630">
    <property type="entry name" value="Acid proteases"/>
    <property type="match status" value="1"/>
</dbReference>
<evidence type="ECO:0008006" key="11">
    <source>
        <dbReference type="Google" id="ProtNLM"/>
    </source>
</evidence>
<feature type="compositionally biased region" description="Basic and acidic residues" evidence="5">
    <location>
        <begin position="95"/>
        <end position="111"/>
    </location>
</feature>
<feature type="region of interest" description="Disordered" evidence="5">
    <location>
        <begin position="820"/>
        <end position="883"/>
    </location>
</feature>
<feature type="compositionally biased region" description="Acidic residues" evidence="5">
    <location>
        <begin position="472"/>
        <end position="492"/>
    </location>
</feature>
<evidence type="ECO:0000259" key="7">
    <source>
        <dbReference type="PROSITE" id="PS50090"/>
    </source>
</evidence>
<feature type="compositionally biased region" description="Low complexity" evidence="5">
    <location>
        <begin position="859"/>
        <end position="881"/>
    </location>
</feature>
<dbReference type="PANTHER" id="PTHR12917">
    <property type="entry name" value="ASPARTYL PROTEASE DDI-RELATED"/>
    <property type="match status" value="1"/>
</dbReference>
<feature type="region of interest" description="Disordered" evidence="5">
    <location>
        <begin position="472"/>
        <end position="497"/>
    </location>
</feature>
<evidence type="ECO:0000259" key="6">
    <source>
        <dbReference type="PROSITE" id="PS50030"/>
    </source>
</evidence>
<dbReference type="CDD" id="cd14309">
    <property type="entry name" value="UBA_scDdi1_like"/>
    <property type="match status" value="1"/>
</dbReference>
<dbReference type="Pfam" id="PF09668">
    <property type="entry name" value="Asp_protease"/>
    <property type="match status" value="1"/>
</dbReference>
<proteinExistence type="inferred from homology"/>
<dbReference type="CDD" id="cd05479">
    <property type="entry name" value="RP_DDI"/>
    <property type="match status" value="1"/>
</dbReference>
<dbReference type="InterPro" id="IPR019103">
    <property type="entry name" value="Peptidase_aspartic_DDI1-type"/>
</dbReference>
<feature type="domain" description="HTH myb-type" evidence="8">
    <location>
        <begin position="253"/>
        <end position="307"/>
    </location>
</feature>
<dbReference type="GO" id="GO:0006508">
    <property type="term" value="P:proteolysis"/>
    <property type="evidence" value="ECO:0007669"/>
    <property type="project" value="UniProtKB-KW"/>
</dbReference>
<accession>A0A4V6TMC4</accession>
<dbReference type="SMART" id="SM00717">
    <property type="entry name" value="SANT"/>
    <property type="match status" value="3"/>
</dbReference>
<evidence type="ECO:0000256" key="2">
    <source>
        <dbReference type="ARBA" id="ARBA00022670"/>
    </source>
</evidence>
<evidence type="ECO:0000256" key="1">
    <source>
        <dbReference type="ARBA" id="ARBA00009136"/>
    </source>
</evidence>
<organism evidence="9 10">
    <name type="scientific">Wallemia hederae</name>
    <dbReference type="NCBI Taxonomy" id="1540922"/>
    <lineage>
        <taxon>Eukaryota</taxon>
        <taxon>Fungi</taxon>
        <taxon>Dikarya</taxon>
        <taxon>Basidiomycota</taxon>
        <taxon>Wallemiomycotina</taxon>
        <taxon>Wallemiomycetes</taxon>
        <taxon>Wallemiales</taxon>
        <taxon>Wallemiaceae</taxon>
        <taxon>Wallemia</taxon>
    </lineage>
</organism>
<dbReference type="InterPro" id="IPR001005">
    <property type="entry name" value="SANT/Myb"/>
</dbReference>
<evidence type="ECO:0000256" key="5">
    <source>
        <dbReference type="SAM" id="MobiDB-lite"/>
    </source>
</evidence>
<protein>
    <recommendedName>
        <fullName evidence="11">DNA damage-inducible protein 1</fullName>
    </recommendedName>
</protein>
<dbReference type="InterPro" id="IPR017930">
    <property type="entry name" value="Myb_dom"/>
</dbReference>
<feature type="compositionally biased region" description="Basic and acidic residues" evidence="5">
    <location>
        <begin position="41"/>
        <end position="57"/>
    </location>
</feature>
<dbReference type="PROSITE" id="PS50090">
    <property type="entry name" value="MYB_LIKE"/>
    <property type="match status" value="2"/>
</dbReference>
<dbReference type="SUPFAM" id="SSF46689">
    <property type="entry name" value="Homeodomain-like"/>
    <property type="match status" value="1"/>
</dbReference>
<evidence type="ECO:0000313" key="10">
    <source>
        <dbReference type="Proteomes" id="UP000310189"/>
    </source>
</evidence>
<dbReference type="GO" id="GO:0004190">
    <property type="term" value="F:aspartic-type endopeptidase activity"/>
    <property type="evidence" value="ECO:0007669"/>
    <property type="project" value="UniProtKB-KW"/>
</dbReference>
<feature type="domain" description="Myb-like" evidence="7">
    <location>
        <begin position="253"/>
        <end position="302"/>
    </location>
</feature>
<feature type="domain" description="Myb-like" evidence="7">
    <location>
        <begin position="304"/>
        <end position="367"/>
    </location>
</feature>
<keyword evidence="2" id="KW-0645">Protease</keyword>
<dbReference type="SUPFAM" id="SSF46934">
    <property type="entry name" value="UBA-like"/>
    <property type="match status" value="1"/>
</dbReference>
<dbReference type="InterPro" id="IPR009057">
    <property type="entry name" value="Homeodomain-like_sf"/>
</dbReference>
<dbReference type="Pfam" id="PF00627">
    <property type="entry name" value="UBA"/>
    <property type="match status" value="1"/>
</dbReference>
<dbReference type="PANTHER" id="PTHR12917:SF1">
    <property type="entry name" value="AT13091P"/>
    <property type="match status" value="1"/>
</dbReference>
<name>A0A4V6TMC4_9BASI</name>
<feature type="compositionally biased region" description="Polar residues" evidence="5">
    <location>
        <begin position="829"/>
        <end position="839"/>
    </location>
</feature>
<dbReference type="PROSITE" id="PS51294">
    <property type="entry name" value="HTH_MYB"/>
    <property type="match status" value="1"/>
</dbReference>
<feature type="compositionally biased region" description="Basic residues" evidence="5">
    <location>
        <begin position="82"/>
        <end position="94"/>
    </location>
</feature>
<sequence length="919" mass="105247">MKSLERILASSFICIVDKSLKKVSRKRGISAGDVHVPSKKVKLEPDLDSLHEAGGTEKKHKLKSPKSKKKKSSTTEEEKKLKKDKKEKKRRERKERKEREEHIEPSEEHTTKPSSTATYEPQKPDPIAVPRPSSPLIVVQPPRSKKRPRNHEVEPVLPEHRFTRWLGPIQIKELNDKYVKIQQGTFDEEERRIVWDWVCKYKERNGMDDEQLRERIFAPPKEKNRDTFWNDLTEHVPHRVLQSVYTHVRSRWHPHANKGIWTKDEEDRLQSAYHELGSRWCKIAEIVERPANECSDHYRRTLNCPNRRKGAWTAEEIEYLKNIVEPLLKERNYVTRDGHDPFWVTVQEKMNRERSAHQCRIKWEDEIRGRDLPNRRNVSDFRRSDCGILIRHILDMNIKERGVINFRQLSDDVYKGEWSVKVLRDKWRFIVYRSCGMDKEMARSLPFDKLMDRIKSTFAHWIEGVDCSEDEVVEATREEEEEEDSDEEQWTGEEERSGNAIILTQASDLHARSQCGYGIGQSARTAASRDIPASEQIITHVDKELSPDPTRKLKDEGITSDAMLGLRRKVQVAGREVAHDGEMMRLQLLGNRDILNQMKQVQPELADAAENNPQKFYELMQQAVSNKHVAEAQQADMLNSEWVMMSKYGAYRSNFSSPFDIESQKRIEEQIRQQAVAESFERAIEYNPETFGMVEMLYIDTQVNNRPVKAFVDSGAQSTIMSPKCAEACNLMRLLDTRFQGIAQGVGTAKILGRIHAAPMQIGDIFLQCSFTVTEGSGVDLLFGLDMLKRHQAIIDLRQHALIIQDRVIPFLAEHEIPKNKHQDPAQLASGSSGDVPQQPSIPPHSGDKFPGTGATLGSNAAPAPSTSTSTNTSSNASNNNISEDKISTLMELGVSREEAIQALKSTNGNVEYASSLLF</sequence>
<feature type="region of interest" description="Disordered" evidence="5">
    <location>
        <begin position="24"/>
        <end position="152"/>
    </location>
</feature>
<evidence type="ECO:0000313" key="9">
    <source>
        <dbReference type="EMBL" id="TIA88303.1"/>
    </source>
</evidence>
<dbReference type="Proteomes" id="UP000310189">
    <property type="component" value="Unassembled WGS sequence"/>
</dbReference>
<dbReference type="InterPro" id="IPR009060">
    <property type="entry name" value="UBA-like_sf"/>
</dbReference>
<dbReference type="OrthoDB" id="1047367at2759"/>
<keyword evidence="3" id="KW-0064">Aspartyl protease</keyword>
<feature type="compositionally biased region" description="Basic residues" evidence="5">
    <location>
        <begin position="58"/>
        <end position="72"/>
    </location>
</feature>
<dbReference type="InterPro" id="IPR015940">
    <property type="entry name" value="UBA"/>
</dbReference>
<keyword evidence="10" id="KW-1185">Reference proteome</keyword>
<dbReference type="Gene3D" id="1.10.10.60">
    <property type="entry name" value="Homeodomain-like"/>
    <property type="match status" value="2"/>
</dbReference>
<dbReference type="AlphaFoldDB" id="A0A4V6TMC4"/>
<gene>
    <name evidence="9" type="ORF">E3P99_02668</name>
</gene>
<dbReference type="EMBL" id="SPNW01000040">
    <property type="protein sequence ID" value="TIA88303.1"/>
    <property type="molecule type" value="Genomic_DNA"/>
</dbReference>
<comment type="similarity">
    <text evidence="1">Belongs to the DDI1 family.</text>
</comment>
<dbReference type="Gene3D" id="2.40.70.10">
    <property type="entry name" value="Acid Proteases"/>
    <property type="match status" value="1"/>
</dbReference>
<dbReference type="Pfam" id="PF13921">
    <property type="entry name" value="Myb_DNA-bind_6"/>
    <property type="match status" value="1"/>
</dbReference>
<dbReference type="SMART" id="SM00165">
    <property type="entry name" value="UBA"/>
    <property type="match status" value="1"/>
</dbReference>
<dbReference type="InterPro" id="IPR021109">
    <property type="entry name" value="Peptidase_aspartic_dom_sf"/>
</dbReference>